<dbReference type="EMBL" id="JAPDDT010000009">
    <property type="protein sequence ID" value="MCW1924609.1"/>
    <property type="molecule type" value="Genomic_DNA"/>
</dbReference>
<feature type="region of interest" description="Disordered" evidence="1">
    <location>
        <begin position="262"/>
        <end position="282"/>
    </location>
</feature>
<keyword evidence="2" id="KW-0732">Signal</keyword>
<dbReference type="SUPFAM" id="SSF51445">
    <property type="entry name" value="(Trans)glycosidases"/>
    <property type="match status" value="1"/>
</dbReference>
<organism evidence="4 5">
    <name type="scientific">Luteolibacter arcticus</name>
    <dbReference type="NCBI Taxonomy" id="1581411"/>
    <lineage>
        <taxon>Bacteria</taxon>
        <taxon>Pseudomonadati</taxon>
        <taxon>Verrucomicrobiota</taxon>
        <taxon>Verrucomicrobiia</taxon>
        <taxon>Verrucomicrobiales</taxon>
        <taxon>Verrucomicrobiaceae</taxon>
        <taxon>Luteolibacter</taxon>
    </lineage>
</organism>
<sequence length="1402" mass="153264">MSHPRALILSLLVVASAARAEVVLQYFGTSWNEIERRVPELVERGYDSLWLPPPFKGGAGTYSVGFDTLDRFDLGDRDQAGTVRTKYGTKDDLLRLMRTAHRFGMRVYFDNVMAHNAGPLDKNTDPGELLPGVPGFVPEDFHLVRESNGTWRKAADWPNWQDEWQVLNRNPFAWDIAQESPQNVSFNPTGTAEGHTHAKWSGIRHPGMTARYLDTDLTVATNGTGGAVHPFANKEPFQDTGYNDDGIVGANNGRFDFKDLDGDGQHDAGESSEAFTDTGVDPTVPTRRTVAWGYGDGIYNMGNPVAEDVNGMLNRAVRWFVDEARPDGFRLDAVKHVPSYFFGKQDGGDKDRANWGFGGQIQEQFNLSRGYVDWNNHRDTLFNGENEVRDDAMLFGEHLGAPPGEGGYLSAGMRIANDNVLNTVRSSIGSNLSNFDQPNHGGYGNSGQTVNYVMSHDNAWLWGGDRPMAHAYILTREGLPIVYTDGYNEAGAPDYFPKPSDVPFLGQFGDNSVTSALAVHRDFARGTQVGKWSDENYAAYERVDMRERKDTGAWNGQTLLFMMARGYQSNGQGRLFSTGFPVGATLVNHSPHGGRFRVSVNGSSQVVDGSGNAPIVSPGEWFAFSWHNPRMPRVWQAALHEQEVRPITILQNGTRAPEMDHWRTDGKDGDGGFNPYGVPASDRAEKSYRVKIPRVTEGSNLSFIARADGAAQNIRLKLDGGIDVNSHLVLGPQTGDLRDIPPGATADQVNAADAGDRRLENATDTYLGYEQMKFVRRGAEKFAARNTTRNNIGSPGAETYQAVIGTAGFTVDNGGGVNSNRGTATWAYHDPVAGNQLTPVVPQFDPAPENAAGQPVGIFVKTGYSFQVDKVRVYYTTDGTTFPEGSGGVGKGTTQVVEAFFHANGTADGTGVPDWWHAVLPAFTEGTVLRYKVGVTRLNAGSVFPFNGGDIDLAERMETVFEITGFDATDVPFHLHNDHGTMATGLEEGFHVVRSRAFANRGDGASIFRTETQVFYYDAHRSEGEIVYPKAGDGLGGSSYGAVVATDPGVTEVWYYIDDLAPGNDDRAKGNGLHAWKRANAVATPTNLAGTAFRKEWRFTYEGIPSSGLARIVVRLREASSSEDMGLADEAGHYTTLERQVTTGSPINFNIGYPSIAGETVDQNYVMKVFFRKELIPGGMSDADFLNEFSILISSTASGDPDGAVLQSRTGYRLVKNVNGSEHMVEFTLPNLYNGMPGFLHTVRAEHRRGGLTLGDSELVKMRVSGTGDSDGDGLPDWWERLQGWDPNNASGRHGTDGDDDTDGVTNLDEYLFGMNSRLADPEAKPVVTIERSSDPERRWRLEFPTIPGRIYRWQRSGTLDGWDTLGSPVDTSAQIGPATIEMLDDVVGPAGFYRVQVTDDP</sequence>
<dbReference type="RefSeq" id="WP_264488718.1">
    <property type="nucleotide sequence ID" value="NZ_JAPDDT010000009.1"/>
</dbReference>
<evidence type="ECO:0000313" key="5">
    <source>
        <dbReference type="Proteomes" id="UP001320876"/>
    </source>
</evidence>
<dbReference type="Gene3D" id="3.20.20.80">
    <property type="entry name" value="Glycosidases"/>
    <property type="match status" value="2"/>
</dbReference>
<dbReference type="GO" id="GO:0016787">
    <property type="term" value="F:hydrolase activity"/>
    <property type="evidence" value="ECO:0007669"/>
    <property type="project" value="UniProtKB-KW"/>
</dbReference>
<evidence type="ECO:0000259" key="3">
    <source>
        <dbReference type="SMART" id="SM00642"/>
    </source>
</evidence>
<proteinExistence type="predicted"/>
<name>A0ABT3GM78_9BACT</name>
<comment type="caution">
    <text evidence="4">The sequence shown here is derived from an EMBL/GenBank/DDBJ whole genome shotgun (WGS) entry which is preliminary data.</text>
</comment>
<dbReference type="SMART" id="SM00642">
    <property type="entry name" value="Aamy"/>
    <property type="match status" value="1"/>
</dbReference>
<feature type="chain" id="PRO_5047097530" evidence="2">
    <location>
        <begin position="21"/>
        <end position="1402"/>
    </location>
</feature>
<dbReference type="PANTHER" id="PTHR10357">
    <property type="entry name" value="ALPHA-AMYLASE FAMILY MEMBER"/>
    <property type="match status" value="1"/>
</dbReference>
<accession>A0ABT3GM78</accession>
<evidence type="ECO:0000313" key="4">
    <source>
        <dbReference type="EMBL" id="MCW1924609.1"/>
    </source>
</evidence>
<feature type="domain" description="Glycosyl hydrolase family 13 catalytic" evidence="3">
    <location>
        <begin position="21"/>
        <end position="525"/>
    </location>
</feature>
<evidence type="ECO:0000256" key="2">
    <source>
        <dbReference type="SAM" id="SignalP"/>
    </source>
</evidence>
<evidence type="ECO:0000256" key="1">
    <source>
        <dbReference type="SAM" id="MobiDB-lite"/>
    </source>
</evidence>
<reference evidence="4 5" key="1">
    <citation type="submission" date="2022-10" db="EMBL/GenBank/DDBJ databases">
        <title>Luteolibacter arcticus strain CCTCC AB 2014275, whole genome shotgun sequencing project.</title>
        <authorList>
            <person name="Zhao G."/>
            <person name="Shen L."/>
        </authorList>
    </citation>
    <scope>NUCLEOTIDE SEQUENCE [LARGE SCALE GENOMIC DNA]</scope>
    <source>
        <strain evidence="4 5">CCTCC AB 2014275</strain>
    </source>
</reference>
<dbReference type="InterPro" id="IPR017853">
    <property type="entry name" value="GH"/>
</dbReference>
<gene>
    <name evidence="4" type="ORF">OKA05_18740</name>
</gene>
<dbReference type="InterPro" id="IPR006047">
    <property type="entry name" value="GH13_cat_dom"/>
</dbReference>
<keyword evidence="4" id="KW-0378">Hydrolase</keyword>
<keyword evidence="5" id="KW-1185">Reference proteome</keyword>
<feature type="signal peptide" evidence="2">
    <location>
        <begin position="1"/>
        <end position="20"/>
    </location>
</feature>
<dbReference type="Proteomes" id="UP001320876">
    <property type="component" value="Unassembled WGS sequence"/>
</dbReference>
<protein>
    <submittedName>
        <fullName evidence="4">Alpha-amylase family glycosyl hydrolase</fullName>
    </submittedName>
</protein>